<keyword evidence="3" id="KW-0805">Transcription regulation</keyword>
<dbReference type="InterPro" id="IPR036864">
    <property type="entry name" value="Zn2-C6_fun-type_DNA-bd_sf"/>
</dbReference>
<evidence type="ECO:0000256" key="1">
    <source>
        <dbReference type="ARBA" id="ARBA00022723"/>
    </source>
</evidence>
<keyword evidence="10" id="KW-1185">Reference proteome</keyword>
<gene>
    <name evidence="9" type="ORF">GSI_03701</name>
</gene>
<dbReference type="InterPro" id="IPR007219">
    <property type="entry name" value="XnlR_reg_dom"/>
</dbReference>
<dbReference type="STRING" id="1077348.A0A2G8SJQ0"/>
<dbReference type="GO" id="GO:0003677">
    <property type="term" value="F:DNA binding"/>
    <property type="evidence" value="ECO:0007669"/>
    <property type="project" value="UniProtKB-KW"/>
</dbReference>
<dbReference type="Proteomes" id="UP000230002">
    <property type="component" value="Unassembled WGS sequence"/>
</dbReference>
<keyword evidence="2" id="KW-0862">Zinc</keyword>
<evidence type="ECO:0000256" key="6">
    <source>
        <dbReference type="ARBA" id="ARBA00023242"/>
    </source>
</evidence>
<evidence type="ECO:0000256" key="4">
    <source>
        <dbReference type="ARBA" id="ARBA00023125"/>
    </source>
</evidence>
<evidence type="ECO:0000256" key="3">
    <source>
        <dbReference type="ARBA" id="ARBA00023015"/>
    </source>
</evidence>
<dbReference type="EMBL" id="AYKW01000006">
    <property type="protein sequence ID" value="PIL33993.1"/>
    <property type="molecule type" value="Genomic_DNA"/>
</dbReference>
<dbReference type="PANTHER" id="PTHR31313:SF78">
    <property type="entry name" value="TRANSCRIPTION FACTOR DOMAIN-CONTAINING PROTEIN"/>
    <property type="match status" value="1"/>
</dbReference>
<dbReference type="Pfam" id="PF04082">
    <property type="entry name" value="Fungal_trans"/>
    <property type="match status" value="1"/>
</dbReference>
<evidence type="ECO:0000256" key="2">
    <source>
        <dbReference type="ARBA" id="ARBA00022833"/>
    </source>
</evidence>
<dbReference type="GO" id="GO:0008270">
    <property type="term" value="F:zinc ion binding"/>
    <property type="evidence" value="ECO:0007669"/>
    <property type="project" value="InterPro"/>
</dbReference>
<protein>
    <recommendedName>
        <fullName evidence="8">Xylanolytic transcriptional activator regulatory domain-containing protein</fullName>
    </recommendedName>
</protein>
<accession>A0A2G8SJQ0</accession>
<organism evidence="9 10">
    <name type="scientific">Ganoderma sinense ZZ0214-1</name>
    <dbReference type="NCBI Taxonomy" id="1077348"/>
    <lineage>
        <taxon>Eukaryota</taxon>
        <taxon>Fungi</taxon>
        <taxon>Dikarya</taxon>
        <taxon>Basidiomycota</taxon>
        <taxon>Agaricomycotina</taxon>
        <taxon>Agaricomycetes</taxon>
        <taxon>Polyporales</taxon>
        <taxon>Polyporaceae</taxon>
        <taxon>Ganoderma</taxon>
    </lineage>
</organism>
<proteinExistence type="predicted"/>
<keyword evidence="4" id="KW-0238">DNA-binding</keyword>
<evidence type="ECO:0000259" key="8">
    <source>
        <dbReference type="Pfam" id="PF04082"/>
    </source>
</evidence>
<keyword evidence="1" id="KW-0479">Metal-binding</keyword>
<keyword evidence="6" id="KW-0539">Nucleus</keyword>
<dbReference type="InterPro" id="IPR051615">
    <property type="entry name" value="Transcr_Regulatory_Elem"/>
</dbReference>
<dbReference type="Gene3D" id="4.10.240.10">
    <property type="entry name" value="Zn(2)-C6 fungal-type DNA-binding domain"/>
    <property type="match status" value="1"/>
</dbReference>
<feature type="region of interest" description="Disordered" evidence="7">
    <location>
        <begin position="200"/>
        <end position="220"/>
    </location>
</feature>
<comment type="caution">
    <text evidence="9">The sequence shown here is derived from an EMBL/GenBank/DDBJ whole genome shotgun (WGS) entry which is preliminary data.</text>
</comment>
<evidence type="ECO:0000256" key="7">
    <source>
        <dbReference type="SAM" id="MobiDB-lite"/>
    </source>
</evidence>
<evidence type="ECO:0000313" key="9">
    <source>
        <dbReference type="EMBL" id="PIL33993.1"/>
    </source>
</evidence>
<keyword evidence="5" id="KW-0804">Transcription</keyword>
<dbReference type="GO" id="GO:0006351">
    <property type="term" value="P:DNA-templated transcription"/>
    <property type="evidence" value="ECO:0007669"/>
    <property type="project" value="InterPro"/>
</dbReference>
<dbReference type="GO" id="GO:0000981">
    <property type="term" value="F:DNA-binding transcription factor activity, RNA polymerase II-specific"/>
    <property type="evidence" value="ECO:0007669"/>
    <property type="project" value="InterPro"/>
</dbReference>
<feature type="domain" description="Xylanolytic transcriptional activator regulatory" evidence="8">
    <location>
        <begin position="222"/>
        <end position="345"/>
    </location>
</feature>
<sequence>MKECTYTAPSFRRGPPKGYIQALEHRLHQVESVLAAIMSSADPRAQSIIEELSHDELAGYILETVDVGPFGKTGREKRSIDTTKDNFFSSIVTEQPKTASHRSRRESRATRENVIESVISTDNSSHTRMAGPAVLQARHPFCQSVPEPTLGGLAARWVGRQLRWVGATEDQETTRRYFFVGRFSTDPVIRAAAPAWKYGYRDPESDDRAPGTEEDVRPERPQRLSKLLLLSMFAYAASHLDPRDGRAGDDVDPAGVYTKHARTILDTIYHESRSSTVQALILLGIREFGAGSLEEGWLHIGMATRMADLGLNRNPDKWTHNGRELFTEKEKTIRKRIWWACCLADK</sequence>
<evidence type="ECO:0000256" key="5">
    <source>
        <dbReference type="ARBA" id="ARBA00023163"/>
    </source>
</evidence>
<dbReference type="OrthoDB" id="2123952at2759"/>
<dbReference type="CDD" id="cd12148">
    <property type="entry name" value="fungal_TF_MHR"/>
    <property type="match status" value="1"/>
</dbReference>
<dbReference type="AlphaFoldDB" id="A0A2G8SJQ0"/>
<reference evidence="9 10" key="1">
    <citation type="journal article" date="2015" name="Sci. Rep.">
        <title>Chromosome-level genome map provides insights into diverse defense mechanisms in the medicinal fungus Ganoderma sinense.</title>
        <authorList>
            <person name="Zhu Y."/>
            <person name="Xu J."/>
            <person name="Sun C."/>
            <person name="Zhou S."/>
            <person name="Xu H."/>
            <person name="Nelson D.R."/>
            <person name="Qian J."/>
            <person name="Song J."/>
            <person name="Luo H."/>
            <person name="Xiang L."/>
            <person name="Li Y."/>
            <person name="Xu Z."/>
            <person name="Ji A."/>
            <person name="Wang L."/>
            <person name="Lu S."/>
            <person name="Hayward A."/>
            <person name="Sun W."/>
            <person name="Li X."/>
            <person name="Schwartz D.C."/>
            <person name="Wang Y."/>
            <person name="Chen S."/>
        </authorList>
    </citation>
    <scope>NUCLEOTIDE SEQUENCE [LARGE SCALE GENOMIC DNA]</scope>
    <source>
        <strain evidence="9 10">ZZ0214-1</strain>
    </source>
</reference>
<evidence type="ECO:0000313" key="10">
    <source>
        <dbReference type="Proteomes" id="UP000230002"/>
    </source>
</evidence>
<name>A0A2G8SJQ0_9APHY</name>
<dbReference type="PANTHER" id="PTHR31313">
    <property type="entry name" value="TY1 ENHANCER ACTIVATOR"/>
    <property type="match status" value="1"/>
</dbReference>